<evidence type="ECO:0000313" key="1">
    <source>
        <dbReference type="EMBL" id="RLY05373.1"/>
    </source>
</evidence>
<evidence type="ECO:0000313" key="2">
    <source>
        <dbReference type="Proteomes" id="UP000279194"/>
    </source>
</evidence>
<dbReference type="RefSeq" id="WP_121834497.1">
    <property type="nucleotide sequence ID" value="NZ_RCVM01000001.1"/>
</dbReference>
<dbReference type="AlphaFoldDB" id="A0A3L9DZH2"/>
<proteinExistence type="predicted"/>
<keyword evidence="1" id="KW-0255">Endonuclease</keyword>
<accession>A0A3L9DZH2</accession>
<dbReference type="InterPro" id="IPR018573">
    <property type="entry name" value="Restrct_endonuc_II_AlwI"/>
</dbReference>
<organism evidence="1 2">
    <name type="scientific">Streptococcus hillyeri</name>
    <dbReference type="NCBI Taxonomy" id="2282420"/>
    <lineage>
        <taxon>Bacteria</taxon>
        <taxon>Bacillati</taxon>
        <taxon>Bacillota</taxon>
        <taxon>Bacilli</taxon>
        <taxon>Lactobacillales</taxon>
        <taxon>Streptococcaceae</taxon>
        <taxon>Streptococcus</taxon>
    </lineage>
</organism>
<reference evidence="1 2" key="1">
    <citation type="submission" date="2018-10" db="EMBL/GenBank/DDBJ databases">
        <title>Streptococcus hillyeri sp. nov., isolated from equine tracheal sample.</title>
        <authorList>
            <person name="Macfadyen A.C."/>
            <person name="Waller A."/>
            <person name="Paterson G.K."/>
        </authorList>
    </citation>
    <scope>NUCLEOTIDE SEQUENCE [LARGE SCALE GENOMIC DNA]</scope>
    <source>
        <strain evidence="1 2">28462</strain>
    </source>
</reference>
<dbReference type="OrthoDB" id="5314016at2"/>
<protein>
    <submittedName>
        <fullName evidence="1">AlwI family type II restriction endonuclease</fullName>
    </submittedName>
</protein>
<keyword evidence="1" id="KW-0540">Nuclease</keyword>
<comment type="caution">
    <text evidence="1">The sequence shown here is derived from an EMBL/GenBank/DDBJ whole genome shotgun (WGS) entry which is preliminary data.</text>
</comment>
<sequence length="345" mass="40526">MSNYNYRSFIWSLGTTTFRQSTLPLKLEIGCRALQNVRQKYPTEKWNTLYSEFLKELNSFDIINYAGSLPDKDARAITSFLEQLGLCNSERYLTNVGEKVIELSSKKEIQKNEFLLSDYGNLYFLQLLKKSYSFTSTTSINPFIATVVTIIENEYLTDEEFQFFVMTTTDNNKIFEASQAIKDYRESDNKQKFLFDYIIKLLFSMDNYKELYKDFVVNNSVKDCEIRNLGINMNGSQYEISQEKLYLLLRDCNEGKVSPSLDNITDILSRISSGKKSFWKKLMLGESNQKNKKAIFLEELLKKISSMTGQEFRQWFLYNWHFIKTKSTLDDYLDLNKRVLSMTEM</sequence>
<dbReference type="Pfam" id="PF09491">
    <property type="entry name" value="RE_AlwI"/>
    <property type="match status" value="1"/>
</dbReference>
<keyword evidence="2" id="KW-1185">Reference proteome</keyword>
<gene>
    <name evidence="1" type="ORF">EAF07_01355</name>
</gene>
<keyword evidence="1" id="KW-0378">Hydrolase</keyword>
<name>A0A3L9DZH2_9STRE</name>
<dbReference type="GO" id="GO:0004519">
    <property type="term" value="F:endonuclease activity"/>
    <property type="evidence" value="ECO:0007669"/>
    <property type="project" value="UniProtKB-KW"/>
</dbReference>
<dbReference type="Proteomes" id="UP000279194">
    <property type="component" value="Unassembled WGS sequence"/>
</dbReference>
<dbReference type="EMBL" id="RCVM01000001">
    <property type="protein sequence ID" value="RLY05373.1"/>
    <property type="molecule type" value="Genomic_DNA"/>
</dbReference>